<feature type="region of interest" description="Disordered" evidence="4">
    <location>
        <begin position="313"/>
        <end position="332"/>
    </location>
</feature>
<dbReference type="InterPro" id="IPR056413">
    <property type="entry name" value="TPR_CcmH_CycH"/>
</dbReference>
<dbReference type="InterPro" id="IPR056412">
    <property type="entry name" value="Ig_CycH"/>
</dbReference>
<dbReference type="AlphaFoldDB" id="A0A158DMR9"/>
<dbReference type="EMBL" id="FCOX02000034">
    <property type="protein sequence ID" value="SAK95912.1"/>
    <property type="molecule type" value="Genomic_DNA"/>
</dbReference>
<dbReference type="InterPro" id="IPR011990">
    <property type="entry name" value="TPR-like_helical_dom_sf"/>
</dbReference>
<keyword evidence="2 3" id="KW-0802">TPR repeat</keyword>
<dbReference type="OrthoDB" id="9776053at2"/>
<name>A0A158DMR9_9BURK</name>
<dbReference type="Proteomes" id="UP000071859">
    <property type="component" value="Unassembled WGS sequence"/>
</dbReference>
<organism evidence="8 9">
    <name type="scientific">Caballeronia calidae</name>
    <dbReference type="NCBI Taxonomy" id="1777139"/>
    <lineage>
        <taxon>Bacteria</taxon>
        <taxon>Pseudomonadati</taxon>
        <taxon>Pseudomonadota</taxon>
        <taxon>Betaproteobacteria</taxon>
        <taxon>Burkholderiales</taxon>
        <taxon>Burkholderiaceae</taxon>
        <taxon>Caballeronia</taxon>
    </lineage>
</organism>
<comment type="caution">
    <text evidence="8">The sequence shown here is derived from an EMBL/GenBank/DDBJ whole genome shotgun (WGS) entry which is preliminary data.</text>
</comment>
<dbReference type="GO" id="GO:0005886">
    <property type="term" value="C:plasma membrane"/>
    <property type="evidence" value="ECO:0007669"/>
    <property type="project" value="TreeGrafter"/>
</dbReference>
<keyword evidence="5" id="KW-0472">Membrane</keyword>
<keyword evidence="5" id="KW-0812">Transmembrane</keyword>
<evidence type="ECO:0000259" key="7">
    <source>
        <dbReference type="Pfam" id="PF23914"/>
    </source>
</evidence>
<keyword evidence="9" id="KW-1185">Reference proteome</keyword>
<dbReference type="RefSeq" id="WP_062608911.1">
    <property type="nucleotide sequence ID" value="NZ_FCOX02000034.1"/>
</dbReference>
<feature type="domain" description="Cytochrome c-type biogenesis protein H TPR" evidence="7">
    <location>
        <begin position="93"/>
        <end position="203"/>
    </location>
</feature>
<feature type="transmembrane region" description="Helical" evidence="5">
    <location>
        <begin position="35"/>
        <end position="57"/>
    </location>
</feature>
<proteinExistence type="predicted"/>
<evidence type="ECO:0000313" key="8">
    <source>
        <dbReference type="EMBL" id="SAK95912.1"/>
    </source>
</evidence>
<keyword evidence="1" id="KW-0677">Repeat</keyword>
<reference evidence="8" key="1">
    <citation type="submission" date="2016-01" db="EMBL/GenBank/DDBJ databases">
        <authorList>
            <person name="Peeters C."/>
        </authorList>
    </citation>
    <scope>NUCLEOTIDE SEQUENCE</scope>
    <source>
        <strain evidence="8">LMG 29321</strain>
    </source>
</reference>
<feature type="repeat" description="TPR" evidence="3">
    <location>
        <begin position="104"/>
        <end position="137"/>
    </location>
</feature>
<dbReference type="InterPro" id="IPR019734">
    <property type="entry name" value="TPR_rpt"/>
</dbReference>
<feature type="domain" description="Cytochrome c-type biogenesis protein H Ig-like" evidence="6">
    <location>
        <begin position="237"/>
        <end position="343"/>
    </location>
</feature>
<dbReference type="Gene3D" id="1.25.40.10">
    <property type="entry name" value="Tetratricopeptide repeat domain"/>
    <property type="match status" value="1"/>
</dbReference>
<evidence type="ECO:0000256" key="2">
    <source>
        <dbReference type="ARBA" id="ARBA00022803"/>
    </source>
</evidence>
<dbReference type="PROSITE" id="PS50005">
    <property type="entry name" value="TPR"/>
    <property type="match status" value="1"/>
</dbReference>
<dbReference type="PANTHER" id="PTHR47870">
    <property type="entry name" value="CYTOCHROME C-TYPE BIOGENESIS PROTEIN CCMH"/>
    <property type="match status" value="1"/>
</dbReference>
<gene>
    <name evidence="8" type="primary">nrfG</name>
    <name evidence="8" type="ORF">AWB78_05379</name>
</gene>
<evidence type="ECO:0000256" key="5">
    <source>
        <dbReference type="SAM" id="Phobius"/>
    </source>
</evidence>
<evidence type="ECO:0000259" key="6">
    <source>
        <dbReference type="Pfam" id="PF23892"/>
    </source>
</evidence>
<protein>
    <submittedName>
        <fullName evidence="8">Formate-dependent nitrite reductase complex subunit NrfG</fullName>
    </submittedName>
</protein>
<dbReference type="PANTHER" id="PTHR47870:SF4">
    <property type="entry name" value="CYTOCHROME C-TYPE BIOGENESIS PROTEIN CYCH"/>
    <property type="match status" value="1"/>
</dbReference>
<keyword evidence="5" id="KW-1133">Transmembrane helix</keyword>
<evidence type="ECO:0000313" key="9">
    <source>
        <dbReference type="Proteomes" id="UP000071859"/>
    </source>
</evidence>
<evidence type="ECO:0000256" key="1">
    <source>
        <dbReference type="ARBA" id="ARBA00022737"/>
    </source>
</evidence>
<accession>A0A158DMR9</accession>
<evidence type="ECO:0000256" key="4">
    <source>
        <dbReference type="SAM" id="MobiDB-lite"/>
    </source>
</evidence>
<dbReference type="InterPro" id="IPR051263">
    <property type="entry name" value="C-type_cytochrome_biogenesis"/>
</dbReference>
<dbReference type="SMART" id="SM00028">
    <property type="entry name" value="TPR"/>
    <property type="match status" value="1"/>
</dbReference>
<dbReference type="SUPFAM" id="SSF48452">
    <property type="entry name" value="TPR-like"/>
    <property type="match status" value="1"/>
</dbReference>
<sequence length="348" mass="36698">MIAFWLIVAAMLLGALLCVVPPMLRAPAGSQGTAHAMHAALAGLLIALVPASALTLYMRVGDPAALAIQTAPVASKGDHADAPVSMQAAVSRLAARLRDDPDDAQGWTMLARSYMALDRPGDATEAYRRAVALRPRDAELRADYADAMASANGGDLNDATLKVIDAALALDPDEPKALALAASAAFDRRDYASAMQFWERLSKVPDLAPEIAQQARKNIDEARALAAKGSVAKAASVEVRVRLSAELEKRVRPTDTVFVYALADDGSRMPLAVRRLSANQLPATVRLDDSMSMTPSRRLSDFSRISIDARVSASGQARPASGDMTGTSGPVSSKDAGVIDVTIADIVR</sequence>
<dbReference type="Pfam" id="PF23892">
    <property type="entry name" value="Ig_CycH"/>
    <property type="match status" value="1"/>
</dbReference>
<evidence type="ECO:0000256" key="3">
    <source>
        <dbReference type="PROSITE-ProRule" id="PRU00339"/>
    </source>
</evidence>
<dbReference type="Pfam" id="PF23914">
    <property type="entry name" value="TPR_CcmH_CycH"/>
    <property type="match status" value="1"/>
</dbReference>